<feature type="compositionally biased region" description="Low complexity" evidence="1">
    <location>
        <begin position="8"/>
        <end position="22"/>
    </location>
</feature>
<dbReference type="Proteomes" id="UP000325576">
    <property type="component" value="Unassembled WGS sequence"/>
</dbReference>
<reference evidence="2 4" key="1">
    <citation type="journal article" date="2017" name="Poromechanics V (2013)">
        <title>Genomic Characterization of the Arsenic-Tolerant Actinobacterium, &lt;i&gt;Rhodococcus erythropolis&lt;/i&gt; S43.</title>
        <authorList>
            <person name="Retamal-Morales G."/>
            <person name="Mehnert M."/>
            <person name="Schwabe R."/>
            <person name="Tischler D."/>
            <person name="Schloemann M."/>
            <person name="Levican G.J."/>
        </authorList>
    </citation>
    <scope>NUCLEOTIDE SEQUENCE [LARGE SCALE GENOMIC DNA]</scope>
    <source>
        <strain evidence="2 4">S43</strain>
    </source>
</reference>
<dbReference type="EMBL" id="JAECSB010000098">
    <property type="protein sequence ID" value="MBH5147286.1"/>
    <property type="molecule type" value="Genomic_DNA"/>
</dbReference>
<dbReference type="GeneID" id="57486786"/>
<organism evidence="3 5">
    <name type="scientific">Rhodococcus erythropolis</name>
    <name type="common">Arthrobacter picolinophilus</name>
    <dbReference type="NCBI Taxonomy" id="1833"/>
    <lineage>
        <taxon>Bacteria</taxon>
        <taxon>Bacillati</taxon>
        <taxon>Actinomycetota</taxon>
        <taxon>Actinomycetes</taxon>
        <taxon>Mycobacteriales</taxon>
        <taxon>Nocardiaceae</taxon>
        <taxon>Rhodococcus</taxon>
        <taxon>Rhodococcus erythropolis group</taxon>
    </lineage>
</organism>
<protein>
    <submittedName>
        <fullName evidence="3">Uncharacterized protein</fullName>
    </submittedName>
</protein>
<comment type="caution">
    <text evidence="3">The sequence shown here is derived from an EMBL/GenBank/DDBJ whole genome shotgun (WGS) entry which is preliminary data.</text>
</comment>
<sequence length="80" mass="8395">MSTPTPHPGNSSNGSPLPGSRPTVDPERIRSDVDGLLARLGGIEHDPNDHHGAGVIPQKAHILEQAHEVLVQALASVDRA</sequence>
<gene>
    <name evidence="2" type="ORF">BS297_01415</name>
    <name evidence="3" type="ORF">I3517_32260</name>
</gene>
<evidence type="ECO:0000313" key="4">
    <source>
        <dbReference type="Proteomes" id="UP000325576"/>
    </source>
</evidence>
<keyword evidence="5" id="KW-1185">Reference proteome</keyword>
<feature type="region of interest" description="Disordered" evidence="1">
    <location>
        <begin position="1"/>
        <end position="27"/>
    </location>
</feature>
<proteinExistence type="predicted"/>
<dbReference type="Proteomes" id="UP000627573">
    <property type="component" value="Unassembled WGS sequence"/>
</dbReference>
<evidence type="ECO:0000313" key="2">
    <source>
        <dbReference type="EMBL" id="KAB2587176.1"/>
    </source>
</evidence>
<dbReference type="RefSeq" id="WP_019748595.1">
    <property type="nucleotide sequence ID" value="NZ_BHXB01000001.1"/>
</dbReference>
<reference evidence="3 5" key="2">
    <citation type="submission" date="2020-12" db="EMBL/GenBank/DDBJ databases">
        <title>Draft genome sequence of furan degrading bacterial strain FUR100.</title>
        <authorList>
            <person name="Woiski C."/>
        </authorList>
    </citation>
    <scope>NUCLEOTIDE SEQUENCE [LARGE SCALE GENOMIC DNA]</scope>
    <source>
        <strain evidence="3 5">FUR100</strain>
    </source>
</reference>
<evidence type="ECO:0000256" key="1">
    <source>
        <dbReference type="SAM" id="MobiDB-lite"/>
    </source>
</evidence>
<name>A0A0C2WDM2_RHOER</name>
<dbReference type="AlphaFoldDB" id="A0A0C2WDM2"/>
<dbReference type="EMBL" id="MRBO01000041">
    <property type="protein sequence ID" value="KAB2587176.1"/>
    <property type="molecule type" value="Genomic_DNA"/>
</dbReference>
<evidence type="ECO:0000313" key="3">
    <source>
        <dbReference type="EMBL" id="MBH5147286.1"/>
    </source>
</evidence>
<evidence type="ECO:0000313" key="5">
    <source>
        <dbReference type="Proteomes" id="UP000627573"/>
    </source>
</evidence>
<accession>A0A0C2WDM2</accession>
<dbReference type="KEGG" id="reb:XU06_15285"/>